<proteinExistence type="predicted"/>
<protein>
    <submittedName>
        <fullName evidence="2">Carboxymuconolactone decarboxylase family protein</fullName>
    </submittedName>
</protein>
<accession>A0A841Z9J2</accession>
<comment type="caution">
    <text evidence="2">The sequence shown here is derived from an EMBL/GenBank/DDBJ whole genome shotgun (WGS) entry which is preliminary data.</text>
</comment>
<gene>
    <name evidence="2" type="ORF">HB943_11670</name>
</gene>
<dbReference type="RefSeq" id="WP_185426561.1">
    <property type="nucleotide sequence ID" value="NZ_JAARRL010000019.1"/>
</dbReference>
<evidence type="ECO:0000313" key="3">
    <source>
        <dbReference type="Proteomes" id="UP000564536"/>
    </source>
</evidence>
<dbReference type="Proteomes" id="UP000564536">
    <property type="component" value="Unassembled WGS sequence"/>
</dbReference>
<dbReference type="SUPFAM" id="SSF69118">
    <property type="entry name" value="AhpD-like"/>
    <property type="match status" value="1"/>
</dbReference>
<dbReference type="AlphaFoldDB" id="A0A841Z9J2"/>
<feature type="domain" description="Carboxymuconolactone decarboxylase-like" evidence="1">
    <location>
        <begin position="52"/>
        <end position="105"/>
    </location>
</feature>
<sequence>MSISRTIQADRNQIVTTLKETDSEFISLSDNFTLDKVLQCTKGTGKQRMKEILAALVAMQCVEKYKIMLNWALNNGVTPTEAKEIVYQAAPTVGLGKVFEFSQVTNDILIERNIS</sequence>
<evidence type="ECO:0000259" key="1">
    <source>
        <dbReference type="Pfam" id="PF02627"/>
    </source>
</evidence>
<reference evidence="2 3" key="1">
    <citation type="submission" date="2020-03" db="EMBL/GenBank/DDBJ databases">
        <title>Soil Listeria distribution.</title>
        <authorList>
            <person name="Liao J."/>
            <person name="Wiedmann M."/>
        </authorList>
    </citation>
    <scope>NUCLEOTIDE SEQUENCE [LARGE SCALE GENOMIC DNA]</scope>
    <source>
        <strain evidence="2 3">FSL L7-1523</strain>
    </source>
</reference>
<organism evidence="2 3">
    <name type="scientific">Listeria weihenstephanensis</name>
    <dbReference type="NCBI Taxonomy" id="1006155"/>
    <lineage>
        <taxon>Bacteria</taxon>
        <taxon>Bacillati</taxon>
        <taxon>Bacillota</taxon>
        <taxon>Bacilli</taxon>
        <taxon>Bacillales</taxon>
        <taxon>Listeriaceae</taxon>
        <taxon>Listeria</taxon>
    </lineage>
</organism>
<dbReference type="InterPro" id="IPR003779">
    <property type="entry name" value="CMD-like"/>
</dbReference>
<dbReference type="Gene3D" id="1.20.1290.10">
    <property type="entry name" value="AhpD-like"/>
    <property type="match status" value="1"/>
</dbReference>
<dbReference type="Pfam" id="PF02627">
    <property type="entry name" value="CMD"/>
    <property type="match status" value="1"/>
</dbReference>
<dbReference type="InterPro" id="IPR029032">
    <property type="entry name" value="AhpD-like"/>
</dbReference>
<evidence type="ECO:0000313" key="2">
    <source>
        <dbReference type="EMBL" id="MBC1501262.1"/>
    </source>
</evidence>
<dbReference type="GO" id="GO:0051920">
    <property type="term" value="F:peroxiredoxin activity"/>
    <property type="evidence" value="ECO:0007669"/>
    <property type="project" value="InterPro"/>
</dbReference>
<dbReference type="EMBL" id="JAARRL010000019">
    <property type="protein sequence ID" value="MBC1501262.1"/>
    <property type="molecule type" value="Genomic_DNA"/>
</dbReference>
<name>A0A841Z9J2_9LIST</name>